<name>A0ACD0WFG9_CLALS</name>
<protein>
    <submittedName>
        <fullName evidence="1">NADPH-dependent conjugated polyketone reductase C1</fullName>
    </submittedName>
</protein>
<accession>A0ACD0WFG9</accession>
<sequence>MWHISTVKSPPHLLINCYLSHHFTPVLTMSLSNNKFQLSNGNSIPAVAYGVGTKWFKFGRNELDANVVNAIKSALAKGFVHIDGAEIYNTNGEIGEAIAGLDRKNVFLTDKYFSGDSSHTRISPHGKPYDSLKHSLQNELKVDYVDLYLLHAPFISKESHGFDLAEAWKSMEQAQKEGLTKNIGVSNFAVKDLEEILSVAEIKPVVNQIEFNAYLQNQTPGIVEFSQKNGILVEAYSPLAPLVKGEKGELTDYLDTLASKYNKLPSQILLRWVLERGVLPVTTSGNEERQSQLVNIFDFSLTPEEVEKINTLGEKHPTLRQYWTKEYSKYD</sequence>
<organism evidence="1 2">
    <name type="scientific">Clavispora lusitaniae</name>
    <name type="common">Candida lusitaniae</name>
    <dbReference type="NCBI Taxonomy" id="36911"/>
    <lineage>
        <taxon>Eukaryota</taxon>
        <taxon>Fungi</taxon>
        <taxon>Dikarya</taxon>
        <taxon>Ascomycota</taxon>
        <taxon>Saccharomycotina</taxon>
        <taxon>Pichiomycetes</taxon>
        <taxon>Metschnikowiaceae</taxon>
        <taxon>Clavispora</taxon>
    </lineage>
</organism>
<evidence type="ECO:0000313" key="2">
    <source>
        <dbReference type="Proteomes" id="UP000326582"/>
    </source>
</evidence>
<dbReference type="EMBL" id="CP038484">
    <property type="protein sequence ID" value="QFZ25883.1"/>
    <property type="molecule type" value="Genomic_DNA"/>
</dbReference>
<proteinExistence type="predicted"/>
<reference evidence="2" key="1">
    <citation type="journal article" date="2019" name="MBio">
        <title>Comparative genomics for the elucidation of multidrug resistance (MDR) in Candida lusitaniae.</title>
        <authorList>
            <person name="Kannan A."/>
            <person name="Asner S.A."/>
            <person name="Trachsel E."/>
            <person name="Kelly S."/>
            <person name="Parker J."/>
            <person name="Sanglard D."/>
        </authorList>
    </citation>
    <scope>NUCLEOTIDE SEQUENCE [LARGE SCALE GENOMIC DNA]</scope>
    <source>
        <strain evidence="2">P1</strain>
    </source>
</reference>
<evidence type="ECO:0000313" key="1">
    <source>
        <dbReference type="EMBL" id="QFZ25883.1"/>
    </source>
</evidence>
<dbReference type="Proteomes" id="UP000326582">
    <property type="component" value="Chromosome 1"/>
</dbReference>
<gene>
    <name evidence="1" type="ORF">EJF14_11002</name>
</gene>
<keyword evidence="2" id="KW-1185">Reference proteome</keyword>